<name>A0A644VSR1_9ZZZZ</name>
<dbReference type="SUPFAM" id="SSF47413">
    <property type="entry name" value="lambda repressor-like DNA-binding domains"/>
    <property type="match status" value="1"/>
</dbReference>
<dbReference type="EMBL" id="VSSQ01000420">
    <property type="protein sequence ID" value="MPL94250.1"/>
    <property type="molecule type" value="Genomic_DNA"/>
</dbReference>
<feature type="domain" description="HTH cro/C1-type" evidence="1">
    <location>
        <begin position="34"/>
        <end position="89"/>
    </location>
</feature>
<sequence>MEKYNDEALNSLLSEITPAEQAKTDAKMLIAVKIADAMQAKGWNKTRLMKEMGKTNPSEITRWLSGTQNFTVETLVDLEQVLEIKLLDLGESKNAEKIINKYKVDIRLKYARNEQMTGCFVSDSGNAATYYKQTIYS</sequence>
<comment type="caution">
    <text evidence="2">The sequence shown here is derived from an EMBL/GenBank/DDBJ whole genome shotgun (WGS) entry which is preliminary data.</text>
</comment>
<proteinExistence type="predicted"/>
<reference evidence="2" key="1">
    <citation type="submission" date="2019-08" db="EMBL/GenBank/DDBJ databases">
        <authorList>
            <person name="Kucharzyk K."/>
            <person name="Murdoch R.W."/>
            <person name="Higgins S."/>
            <person name="Loffler F."/>
        </authorList>
    </citation>
    <scope>NUCLEOTIDE SEQUENCE</scope>
</reference>
<organism evidence="2">
    <name type="scientific">bioreactor metagenome</name>
    <dbReference type="NCBI Taxonomy" id="1076179"/>
    <lineage>
        <taxon>unclassified sequences</taxon>
        <taxon>metagenomes</taxon>
        <taxon>ecological metagenomes</taxon>
    </lineage>
</organism>
<protein>
    <recommendedName>
        <fullName evidence="1">HTH cro/C1-type domain-containing protein</fullName>
    </recommendedName>
</protein>
<gene>
    <name evidence="2" type="ORF">SDC9_40400</name>
</gene>
<dbReference type="InterPro" id="IPR010982">
    <property type="entry name" value="Lambda_DNA-bd_dom_sf"/>
</dbReference>
<evidence type="ECO:0000313" key="2">
    <source>
        <dbReference type="EMBL" id="MPL94250.1"/>
    </source>
</evidence>
<dbReference type="Pfam" id="PF01381">
    <property type="entry name" value="HTH_3"/>
    <property type="match status" value="1"/>
</dbReference>
<dbReference type="GO" id="GO:0003677">
    <property type="term" value="F:DNA binding"/>
    <property type="evidence" value="ECO:0007669"/>
    <property type="project" value="InterPro"/>
</dbReference>
<dbReference type="PROSITE" id="PS50943">
    <property type="entry name" value="HTH_CROC1"/>
    <property type="match status" value="1"/>
</dbReference>
<dbReference type="Gene3D" id="1.10.260.40">
    <property type="entry name" value="lambda repressor-like DNA-binding domains"/>
    <property type="match status" value="1"/>
</dbReference>
<accession>A0A644VSR1</accession>
<dbReference type="AlphaFoldDB" id="A0A644VSR1"/>
<dbReference type="InterPro" id="IPR001387">
    <property type="entry name" value="Cro/C1-type_HTH"/>
</dbReference>
<evidence type="ECO:0000259" key="1">
    <source>
        <dbReference type="PROSITE" id="PS50943"/>
    </source>
</evidence>